<organism evidence="8 9">
    <name type="scientific">Triplophysa rosa</name>
    <name type="common">Cave loach</name>
    <dbReference type="NCBI Taxonomy" id="992332"/>
    <lineage>
        <taxon>Eukaryota</taxon>
        <taxon>Metazoa</taxon>
        <taxon>Chordata</taxon>
        <taxon>Craniata</taxon>
        <taxon>Vertebrata</taxon>
        <taxon>Euteleostomi</taxon>
        <taxon>Actinopterygii</taxon>
        <taxon>Neopterygii</taxon>
        <taxon>Teleostei</taxon>
        <taxon>Ostariophysi</taxon>
        <taxon>Cypriniformes</taxon>
        <taxon>Nemacheilidae</taxon>
        <taxon>Triplophysa</taxon>
    </lineage>
</organism>
<keyword evidence="3" id="KW-0964">Secreted</keyword>
<evidence type="ECO:0000313" key="8">
    <source>
        <dbReference type="EMBL" id="KAI7797241.1"/>
    </source>
</evidence>
<evidence type="ECO:0000256" key="2">
    <source>
        <dbReference type="ARBA" id="ARBA00007518"/>
    </source>
</evidence>
<evidence type="ECO:0000256" key="4">
    <source>
        <dbReference type="ARBA" id="ARBA00022685"/>
    </source>
</evidence>
<dbReference type="GO" id="GO:0005576">
    <property type="term" value="C:extracellular region"/>
    <property type="evidence" value="ECO:0007669"/>
    <property type="project" value="UniProtKB-SubCell"/>
</dbReference>
<accession>A0A9W7TIV4</accession>
<comment type="subcellular location">
    <subcellularLocation>
        <location evidence="1">Secreted</location>
    </subcellularLocation>
</comment>
<feature type="signal peptide" evidence="7">
    <location>
        <begin position="1"/>
        <end position="19"/>
    </location>
</feature>
<dbReference type="EMBL" id="JAFHDT010000018">
    <property type="protein sequence ID" value="KAI7797241.1"/>
    <property type="molecule type" value="Genomic_DNA"/>
</dbReference>
<reference evidence="8" key="1">
    <citation type="submission" date="2021-02" db="EMBL/GenBank/DDBJ databases">
        <title>Comparative genomics reveals that relaxation of natural selection precedes convergent phenotypic evolution of cavefish.</title>
        <authorList>
            <person name="Peng Z."/>
        </authorList>
    </citation>
    <scope>NUCLEOTIDE SEQUENCE</scope>
    <source>
        <tissue evidence="8">Muscle</tissue>
    </source>
</reference>
<feature type="non-terminal residue" evidence="8">
    <location>
        <position position="136"/>
    </location>
</feature>
<keyword evidence="4" id="KW-0165">Cleavage on pair of basic residues</keyword>
<feature type="chain" id="PRO_5040967523" evidence="7">
    <location>
        <begin position="20"/>
        <end position="136"/>
    </location>
</feature>
<keyword evidence="9" id="KW-1185">Reference proteome</keyword>
<evidence type="ECO:0000313" key="9">
    <source>
        <dbReference type="Proteomes" id="UP001059041"/>
    </source>
</evidence>
<keyword evidence="6" id="KW-0027">Amidation</keyword>
<keyword evidence="5 7" id="KW-0732">Signal</keyword>
<name>A0A9W7TIV4_TRIRA</name>
<evidence type="ECO:0000256" key="6">
    <source>
        <dbReference type="ARBA" id="ARBA00022815"/>
    </source>
</evidence>
<dbReference type="InterPro" id="IPR013055">
    <property type="entry name" value="Tachy_Neuro_lke_CS"/>
</dbReference>
<dbReference type="PROSITE" id="PS00267">
    <property type="entry name" value="TACHYKININ"/>
    <property type="match status" value="2"/>
</dbReference>
<proteinExistence type="inferred from homology"/>
<evidence type="ECO:0000256" key="1">
    <source>
        <dbReference type="ARBA" id="ARBA00004613"/>
    </source>
</evidence>
<evidence type="ECO:0000256" key="5">
    <source>
        <dbReference type="ARBA" id="ARBA00022729"/>
    </source>
</evidence>
<comment type="similarity">
    <text evidence="2">Belongs to the tachykinin family.</text>
</comment>
<evidence type="ECO:0000256" key="7">
    <source>
        <dbReference type="SAM" id="SignalP"/>
    </source>
</evidence>
<protein>
    <submittedName>
        <fullName evidence="8">Protachykinin-like</fullName>
    </submittedName>
</protein>
<dbReference type="Proteomes" id="UP001059041">
    <property type="component" value="Linkage Group LG18"/>
</dbReference>
<dbReference type="PANTHER" id="PTHR11250:SF5">
    <property type="entry name" value="PROTACHYKININ-1-LIKE ISOFORM X1-RELATED"/>
    <property type="match status" value="1"/>
</dbReference>
<gene>
    <name evidence="8" type="ORF">IRJ41_023911</name>
</gene>
<dbReference type="PANTHER" id="PTHR11250">
    <property type="entry name" value="TACHYKININ"/>
    <property type="match status" value="1"/>
</dbReference>
<evidence type="ECO:0000256" key="3">
    <source>
        <dbReference type="ARBA" id="ARBA00022525"/>
    </source>
</evidence>
<sequence>EIWKLSALMATILVCSVQSLSFTLNRENWISDWGNDPAEEELASQAAALLKRSKSHQFYGLMGKRSGILQPVRMDRRRHKGDLFVGLMGRRSIAGPVTKTLSETSTTMDKPADLNKESGMTFTVLIQCVSVSSCSV</sequence>
<dbReference type="AlphaFoldDB" id="A0A9W7TIV4"/>
<comment type="caution">
    <text evidence="8">The sequence shown here is derived from an EMBL/GenBank/DDBJ whole genome shotgun (WGS) entry which is preliminary data.</text>
</comment>